<gene>
    <name evidence="2" type="ORF">TCDM_13472</name>
</gene>
<dbReference type="EMBL" id="AYLP01001044">
    <property type="protein sequence ID" value="ESS55076.1"/>
    <property type="molecule type" value="Genomic_DNA"/>
</dbReference>
<name>V5CIA4_TRYCR</name>
<feature type="transmembrane region" description="Helical" evidence="1">
    <location>
        <begin position="6"/>
        <end position="22"/>
    </location>
</feature>
<comment type="caution">
    <text evidence="2">The sequence shown here is derived from an EMBL/GenBank/DDBJ whole genome shotgun (WGS) entry which is preliminary data.</text>
</comment>
<keyword evidence="1" id="KW-0472">Membrane</keyword>
<organism evidence="2 3">
    <name type="scientific">Trypanosoma cruzi Dm28c</name>
    <dbReference type="NCBI Taxonomy" id="1416333"/>
    <lineage>
        <taxon>Eukaryota</taxon>
        <taxon>Discoba</taxon>
        <taxon>Euglenozoa</taxon>
        <taxon>Kinetoplastea</taxon>
        <taxon>Metakinetoplastina</taxon>
        <taxon>Trypanosomatida</taxon>
        <taxon>Trypanosomatidae</taxon>
        <taxon>Trypanosoma</taxon>
        <taxon>Schizotrypanum</taxon>
    </lineage>
</organism>
<evidence type="ECO:0000256" key="1">
    <source>
        <dbReference type="SAM" id="Phobius"/>
    </source>
</evidence>
<protein>
    <submittedName>
        <fullName evidence="2">Uncharacterized protein</fullName>
    </submittedName>
</protein>
<evidence type="ECO:0000313" key="3">
    <source>
        <dbReference type="Proteomes" id="UP000017861"/>
    </source>
</evidence>
<accession>V5CIA4</accession>
<sequence length="80" mass="8773">MLSVCVFFLIFFGFLLLLFLLISHPPSLLFFLAFLGAITVDGVFLFCTLPSFNCFFCALPARGAVCSRPTAPLAHPPTRS</sequence>
<evidence type="ECO:0000313" key="2">
    <source>
        <dbReference type="EMBL" id="ESS55076.1"/>
    </source>
</evidence>
<dbReference type="VEuPathDB" id="TriTrypDB:TCDM_13472"/>
<feature type="transmembrane region" description="Helical" evidence="1">
    <location>
        <begin position="29"/>
        <end position="52"/>
    </location>
</feature>
<keyword evidence="1" id="KW-1133">Transmembrane helix</keyword>
<proteinExistence type="predicted"/>
<dbReference type="Proteomes" id="UP000017861">
    <property type="component" value="Unassembled WGS sequence"/>
</dbReference>
<reference evidence="2 3" key="1">
    <citation type="journal article" date="2014" name="Genome Announc.">
        <title>Trypanosoma cruzi Clone Dm28c Draft Genome Sequence.</title>
        <authorList>
            <person name="Grisard E.C."/>
            <person name="Teixeira S.M."/>
            <person name="de Almeida L.G."/>
            <person name="Stoco P.H."/>
            <person name="Gerber A.L."/>
            <person name="Talavera-Lopez C."/>
            <person name="Lima O.C."/>
            <person name="Andersson B."/>
            <person name="de Vasconcelos A.T."/>
        </authorList>
    </citation>
    <scope>NUCLEOTIDE SEQUENCE [LARGE SCALE GENOMIC DNA]</scope>
    <source>
        <strain evidence="2 3">Dm28c</strain>
    </source>
</reference>
<keyword evidence="1" id="KW-0812">Transmembrane</keyword>
<dbReference type="AlphaFoldDB" id="V5CIA4"/>